<dbReference type="Pfam" id="PF05406">
    <property type="entry name" value="WGR"/>
    <property type="match status" value="1"/>
</dbReference>
<evidence type="ECO:0000313" key="2">
    <source>
        <dbReference type="EMBL" id="GAA3378240.1"/>
    </source>
</evidence>
<keyword evidence="3" id="KW-1185">Reference proteome</keyword>
<dbReference type="PROSITE" id="PS51977">
    <property type="entry name" value="WGR"/>
    <property type="match status" value="1"/>
</dbReference>
<dbReference type="InterPro" id="IPR049809">
    <property type="entry name" value="YehF/YfeS-like_WGR"/>
</dbReference>
<dbReference type="Proteomes" id="UP001499990">
    <property type="component" value="Unassembled WGS sequence"/>
</dbReference>
<evidence type="ECO:0000259" key="1">
    <source>
        <dbReference type="PROSITE" id="PS51977"/>
    </source>
</evidence>
<proteinExistence type="predicted"/>
<dbReference type="InterPro" id="IPR025406">
    <property type="entry name" value="DUF4132"/>
</dbReference>
<dbReference type="SMART" id="SM00773">
    <property type="entry name" value="WGR"/>
    <property type="match status" value="1"/>
</dbReference>
<dbReference type="SUPFAM" id="SSF142921">
    <property type="entry name" value="WGR domain-like"/>
    <property type="match status" value="1"/>
</dbReference>
<organism evidence="2 3">
    <name type="scientific">Streptomyces sannanensis</name>
    <dbReference type="NCBI Taxonomy" id="285536"/>
    <lineage>
        <taxon>Bacteria</taxon>
        <taxon>Bacillati</taxon>
        <taxon>Actinomycetota</taxon>
        <taxon>Actinomycetes</taxon>
        <taxon>Kitasatosporales</taxon>
        <taxon>Streptomycetaceae</taxon>
        <taxon>Streptomyces</taxon>
    </lineage>
</organism>
<comment type="caution">
    <text evidence="2">The sequence shown here is derived from an EMBL/GenBank/DDBJ whole genome shotgun (WGS) entry which is preliminary data.</text>
</comment>
<protein>
    <recommendedName>
        <fullName evidence="1">WGR domain-containing protein</fullName>
    </recommendedName>
</protein>
<sequence length="1177" mass="129937">MRRWEYVDGTSAKFWEAEAEGATVTVRYGRIGTDGRTQVKECASADAAREYLAKAAGEKERKGYEEAGAAATPAAVEAQVLDEDTFVLPMAWRRKLYPRRGGVRRSVPAPTKKALREAADWLAADDPEVEYGLSEPRSEPRLVEAVRAHQAGEADPLGAAVLAVLKETWQSDYALIAHTWATTHGLPFAARATVELFELRLYQERDESGRRRPWIVTLPEYSRFSGSDRRRPAADRIRALLAAADETAYQETVKALSQARDGARRRIIASYLVPTEAEWVDECCTGWDFRDHDGFVCDMLYCSLSSPEQLQKLRGADTYRWSLAEFGTLAEGIGPGFASLMASDLSDVWRERAQRLSGVLLELPTDDAFDILLRSSDNKHVWPDLVKAAQRYPARALRLLAAADRGPALEHLLAAHIAGNPDLARTVLPSLDPEAAAVVQHCLDKFDHAEEAPLDMLPEVLVTPPWTRERAAAEPKVVSGLTAQEKPRIAWAPGEREEWGATWAYYDRWHGTEEQARDASFLRYEIQRGTVRSAGVIVAAPAELIQPLLTDWDPSDDLWDADYALKPVAAKYELAILPALLRAARRQSGIGPLLLPYVSVEVARLMADWAVRLKSAGATARTWFARHGAEVAALLVPDVVGEPGNARLAAEQALRTVATVHGNDTVRAAAASYGPQAAAAVDELLSVDPLENALPAHMPEIPEWAEPMLLPQIRVRTGGALPVASVRHAITMLALSKPGEPYPGVPVLLECCEPASLAEFAWGLFEQWRKSGMPAKESWALHALGLLGDDETVRRLTPLVRAWPGESAHHRAVEGLDVLASIGTDVALLHLHGVAQRVKFKGLKARAQDKITEVAARLGLTSAQLADRLVPDLGLNADGSTVIDYGTRRFTVGFDEQLRPYVLDEDGKRRKDLPQAGAQDDGELAPAERKRFMALKKDVRTIASDQVRRLEAAMVRGRSWTAREFRDLFVQHPLLWHLVRRLVWLSESEDGTATAFRVAEDRTLADVEDDVFELPAGATVSLPHPLHLGNELPAWSELFADYEILQPFPQLGRTVHHLTDEEAAGARLTRFEGITVPTGKLVGLERRGWQRGTPEDNGIERWISKRLGRDRYLVIAPDVGVAVGAINAFPEQTLETVWLDTRPGDYWSSRTDLLRFGDLDPVTVSELLADLTELTAK</sequence>
<dbReference type="Gene3D" id="2.20.140.10">
    <property type="entry name" value="WGR domain"/>
    <property type="match status" value="1"/>
</dbReference>
<dbReference type="CDD" id="cd07996">
    <property type="entry name" value="WGR_MMR_like"/>
    <property type="match status" value="1"/>
</dbReference>
<dbReference type="EMBL" id="BAAAYL010000001">
    <property type="protein sequence ID" value="GAA3378240.1"/>
    <property type="molecule type" value="Genomic_DNA"/>
</dbReference>
<name>A0ABP6SJS4_9ACTN</name>
<evidence type="ECO:0000313" key="3">
    <source>
        <dbReference type="Proteomes" id="UP001499990"/>
    </source>
</evidence>
<accession>A0ABP6SJS4</accession>
<dbReference type="InterPro" id="IPR036930">
    <property type="entry name" value="WGR_dom_sf"/>
</dbReference>
<dbReference type="Pfam" id="PF13569">
    <property type="entry name" value="DUF4132"/>
    <property type="match status" value="1"/>
</dbReference>
<dbReference type="InterPro" id="IPR008893">
    <property type="entry name" value="WGR_domain"/>
</dbReference>
<gene>
    <name evidence="2" type="ORF">GCM10020367_56950</name>
</gene>
<feature type="domain" description="WGR" evidence="1">
    <location>
        <begin position="1"/>
        <end position="78"/>
    </location>
</feature>
<reference evidence="3" key="1">
    <citation type="journal article" date="2019" name="Int. J. Syst. Evol. Microbiol.">
        <title>The Global Catalogue of Microorganisms (GCM) 10K type strain sequencing project: providing services to taxonomists for standard genome sequencing and annotation.</title>
        <authorList>
            <consortium name="The Broad Institute Genomics Platform"/>
            <consortium name="The Broad Institute Genome Sequencing Center for Infectious Disease"/>
            <person name="Wu L."/>
            <person name="Ma J."/>
        </authorList>
    </citation>
    <scope>NUCLEOTIDE SEQUENCE [LARGE SCALE GENOMIC DNA]</scope>
    <source>
        <strain evidence="3">JCM 9651</strain>
    </source>
</reference>